<dbReference type="Proteomes" id="UP000251313">
    <property type="component" value="Unassembled WGS sequence"/>
</dbReference>
<dbReference type="AlphaFoldDB" id="A0AB38FXV7"/>
<reference evidence="1 2" key="1">
    <citation type="submission" date="2018-06" db="EMBL/GenBank/DDBJ databases">
        <authorList>
            <consortium name="Pathogen Informatics"/>
            <person name="Doyle S."/>
        </authorList>
    </citation>
    <scope>NUCLEOTIDE SEQUENCE [LARGE SCALE GENOMIC DNA]</scope>
    <source>
        <strain evidence="1 2">NCTC11967</strain>
    </source>
</reference>
<gene>
    <name evidence="1" type="ORF">NCTC11967_02005</name>
</gene>
<comment type="caution">
    <text evidence="1">The sequence shown here is derived from an EMBL/GenBank/DDBJ whole genome shotgun (WGS) entry which is preliminary data.</text>
</comment>
<proteinExistence type="predicted"/>
<dbReference type="EMBL" id="UAVL01000009">
    <property type="protein sequence ID" value="SQA62982.1"/>
    <property type="molecule type" value="Genomic_DNA"/>
</dbReference>
<protein>
    <submittedName>
        <fullName evidence="1">Uncharacterized protein</fullName>
    </submittedName>
</protein>
<evidence type="ECO:0000313" key="1">
    <source>
        <dbReference type="EMBL" id="SQA62982.1"/>
    </source>
</evidence>
<name>A0AB38FXV7_9ENTR</name>
<evidence type="ECO:0000313" key="2">
    <source>
        <dbReference type="Proteomes" id="UP000251313"/>
    </source>
</evidence>
<organism evidence="1 2">
    <name type="scientific">Yokenella regensburgei</name>
    <dbReference type="NCBI Taxonomy" id="158877"/>
    <lineage>
        <taxon>Bacteria</taxon>
        <taxon>Pseudomonadati</taxon>
        <taxon>Pseudomonadota</taxon>
        <taxon>Gammaproteobacteria</taxon>
        <taxon>Enterobacterales</taxon>
        <taxon>Enterobacteriaceae</taxon>
        <taxon>Yokenella</taxon>
    </lineage>
</organism>
<accession>A0AB38FXV7</accession>
<sequence>MSYRYDPKYATEKKVDESLILLRQSYDVYLK</sequence>